<evidence type="ECO:0000259" key="2">
    <source>
        <dbReference type="PROSITE" id="PS50157"/>
    </source>
</evidence>
<keyword evidence="1" id="KW-0863">Zinc-finger</keyword>
<organism evidence="3">
    <name type="scientific">Graphocephala atropunctata</name>
    <dbReference type="NCBI Taxonomy" id="36148"/>
    <lineage>
        <taxon>Eukaryota</taxon>
        <taxon>Metazoa</taxon>
        <taxon>Ecdysozoa</taxon>
        <taxon>Arthropoda</taxon>
        <taxon>Hexapoda</taxon>
        <taxon>Insecta</taxon>
        <taxon>Pterygota</taxon>
        <taxon>Neoptera</taxon>
        <taxon>Paraneoptera</taxon>
        <taxon>Hemiptera</taxon>
        <taxon>Auchenorrhyncha</taxon>
        <taxon>Membracoidea</taxon>
        <taxon>Cicadellidae</taxon>
        <taxon>Cicadellinae</taxon>
        <taxon>Cicadellini</taxon>
        <taxon>Graphocephala</taxon>
    </lineage>
</organism>
<keyword evidence="1" id="KW-0862">Zinc</keyword>
<feature type="non-terminal residue" evidence="3">
    <location>
        <position position="1"/>
    </location>
</feature>
<dbReference type="InterPro" id="IPR036236">
    <property type="entry name" value="Znf_C2H2_sf"/>
</dbReference>
<reference evidence="3" key="1">
    <citation type="submission" date="2015-11" db="EMBL/GenBank/DDBJ databases">
        <title>De novo transcriptome assembly of four potential Pierce s Disease insect vectors from Arizona vineyards.</title>
        <authorList>
            <person name="Tassone E.E."/>
        </authorList>
    </citation>
    <scope>NUCLEOTIDE SEQUENCE</scope>
</reference>
<dbReference type="PROSITE" id="PS00028">
    <property type="entry name" value="ZINC_FINGER_C2H2_1"/>
    <property type="match status" value="1"/>
</dbReference>
<accession>A0A1B6MBF4</accession>
<sequence length="129" mass="14341">SKHNCKAAPVINVADDESVDDPEPVVSEQEQVLQVSCDDAELPAYVCAVCFSTYSQRETFDQHTHADSTQAVELMSEAAQLQRHRKFVCGLCGEVYRSVSRITYHVARCHGGPYQCELCPHIATTKQLL</sequence>
<dbReference type="PROSITE" id="PS50157">
    <property type="entry name" value="ZINC_FINGER_C2H2_2"/>
    <property type="match status" value="1"/>
</dbReference>
<evidence type="ECO:0000256" key="1">
    <source>
        <dbReference type="PROSITE-ProRule" id="PRU00042"/>
    </source>
</evidence>
<dbReference type="EMBL" id="GEBQ01006714">
    <property type="protein sequence ID" value="JAT33263.1"/>
    <property type="molecule type" value="Transcribed_RNA"/>
</dbReference>
<proteinExistence type="predicted"/>
<dbReference type="Gene3D" id="3.30.160.60">
    <property type="entry name" value="Classic Zinc Finger"/>
    <property type="match status" value="1"/>
</dbReference>
<name>A0A1B6MBF4_9HEMI</name>
<feature type="domain" description="C2H2-type" evidence="2">
    <location>
        <begin position="87"/>
        <end position="115"/>
    </location>
</feature>
<gene>
    <name evidence="3" type="ORF">g.54011</name>
</gene>
<dbReference type="GO" id="GO:0008270">
    <property type="term" value="F:zinc ion binding"/>
    <property type="evidence" value="ECO:0007669"/>
    <property type="project" value="UniProtKB-KW"/>
</dbReference>
<keyword evidence="1" id="KW-0479">Metal-binding</keyword>
<protein>
    <recommendedName>
        <fullName evidence="2">C2H2-type domain-containing protein</fullName>
    </recommendedName>
</protein>
<feature type="non-terminal residue" evidence="3">
    <location>
        <position position="129"/>
    </location>
</feature>
<dbReference type="SUPFAM" id="SSF57667">
    <property type="entry name" value="beta-beta-alpha zinc fingers"/>
    <property type="match status" value="1"/>
</dbReference>
<dbReference type="AlphaFoldDB" id="A0A1B6MBF4"/>
<evidence type="ECO:0000313" key="3">
    <source>
        <dbReference type="EMBL" id="JAT33263.1"/>
    </source>
</evidence>
<dbReference type="InterPro" id="IPR013087">
    <property type="entry name" value="Znf_C2H2_type"/>
</dbReference>